<evidence type="ECO:0008006" key="4">
    <source>
        <dbReference type="Google" id="ProtNLM"/>
    </source>
</evidence>
<keyword evidence="1" id="KW-0812">Transmembrane</keyword>
<accession>A0A1I2DLI9</accession>
<feature type="transmembrane region" description="Helical" evidence="1">
    <location>
        <begin position="6"/>
        <end position="27"/>
    </location>
</feature>
<name>A0A1I2DLI9_9FIRM</name>
<dbReference type="AlphaFoldDB" id="A0A1I2DLI9"/>
<reference evidence="2 3" key="1">
    <citation type="submission" date="2016-10" db="EMBL/GenBank/DDBJ databases">
        <authorList>
            <person name="de Groot N.N."/>
        </authorList>
    </citation>
    <scope>NUCLEOTIDE SEQUENCE [LARGE SCALE GENOMIC DNA]</scope>
    <source>
        <strain evidence="2 3">DSM 9236</strain>
    </source>
</reference>
<keyword evidence="1" id="KW-0472">Membrane</keyword>
<evidence type="ECO:0000313" key="3">
    <source>
        <dbReference type="Proteomes" id="UP000198896"/>
    </source>
</evidence>
<keyword evidence="3" id="KW-1185">Reference proteome</keyword>
<organism evidence="2 3">
    <name type="scientific">Succiniclasticum ruminis DSM 9236</name>
    <dbReference type="NCBI Taxonomy" id="1123323"/>
    <lineage>
        <taxon>Bacteria</taxon>
        <taxon>Bacillati</taxon>
        <taxon>Bacillota</taxon>
        <taxon>Negativicutes</taxon>
        <taxon>Acidaminococcales</taxon>
        <taxon>Acidaminococcaceae</taxon>
        <taxon>Succiniclasticum</taxon>
    </lineage>
</organism>
<protein>
    <recommendedName>
        <fullName evidence="4">HicA toxin of toxin-antitoxin</fullName>
    </recommendedName>
</protein>
<dbReference type="Proteomes" id="UP000198896">
    <property type="component" value="Unassembled WGS sequence"/>
</dbReference>
<proteinExistence type="predicted"/>
<gene>
    <name evidence="2" type="ORF">SAMN05216245_12120</name>
</gene>
<keyword evidence="1" id="KW-1133">Transmembrane helix</keyword>
<sequence length="111" mass="13173">MHRRCNYFQLHLCFLYAIVYTWGEFVLGQKEKLIAKLKASSKSFTFNEAETLLGYFSYYRSNKGKTSGSRIMFVSDVYKTKILLHKPHPRKELLEYQIKQLIEQLEQEGLL</sequence>
<dbReference type="EMBL" id="FONL01000021">
    <property type="protein sequence ID" value="SFE81319.1"/>
    <property type="molecule type" value="Genomic_DNA"/>
</dbReference>
<evidence type="ECO:0000256" key="1">
    <source>
        <dbReference type="SAM" id="Phobius"/>
    </source>
</evidence>
<evidence type="ECO:0000313" key="2">
    <source>
        <dbReference type="EMBL" id="SFE81319.1"/>
    </source>
</evidence>